<reference evidence="1" key="1">
    <citation type="submission" date="2017-05" db="EMBL/GenBank/DDBJ databases">
        <title>The virome of a scalding spring: bacteriophages and archaeal viruses share the pool.</title>
        <authorList>
            <person name="Zablocki O.D.J."/>
            <person name="van Zyl L.J."/>
            <person name="Kirby B."/>
            <person name="Trindade M.I."/>
        </authorList>
    </citation>
    <scope>NUCLEOTIDE SEQUENCE</scope>
</reference>
<sequence>MFSLSAPNVLDAKLRVAHTQGYSPWKSSEELVDWFLEDAKRIELFGRQNPSQALAKSANIPEELARFILQDEGIYQAIIRRLFMHEFNPLRVAQMYRSIFESINSPDTRLMDKVAAWKFFEHQARTEVPTTLRAEFAHQHEHRHLHVVYGDRASERLRAVVADVEALPASEDKDSGV</sequence>
<proteinExistence type="predicted"/>
<organism evidence="1">
    <name type="scientific">Hot spring virus BHS2</name>
    <dbReference type="NCBI Taxonomy" id="2024352"/>
    <lineage>
        <taxon>Viruses</taxon>
    </lineage>
</organism>
<dbReference type="EMBL" id="MF098557">
    <property type="protein sequence ID" value="ASV43924.1"/>
    <property type="molecule type" value="Genomic_DNA"/>
</dbReference>
<name>A0A2U7PC34_9VIRU</name>
<accession>A0A2U7PC34</accession>
<evidence type="ECO:0000313" key="1">
    <source>
        <dbReference type="EMBL" id="ASV43924.1"/>
    </source>
</evidence>
<protein>
    <submittedName>
        <fullName evidence="1">Uncharacterized protein</fullName>
    </submittedName>
</protein>